<gene>
    <name evidence="1" type="ORF">BIW11_12155</name>
</gene>
<dbReference type="Proteomes" id="UP000192247">
    <property type="component" value="Unassembled WGS sequence"/>
</dbReference>
<protein>
    <submittedName>
        <fullName evidence="1">Uncharacterized protein</fullName>
    </submittedName>
</protein>
<dbReference type="Pfam" id="PF15684">
    <property type="entry name" value="AROS"/>
    <property type="match status" value="1"/>
</dbReference>
<accession>A0A1V9X886</accession>
<sequence length="136" mass="16016">MDDLDQPGTHKKRAAKAANKVKLVKLSSTEKRTRDYVEAIRKNRRKNHVKANLEKIKRFSEKIDNYSKKALSNDLVRQRLFKNSEGFVALKNSDKDQEEEGASVFTDEDFKRFEEEYNIKFTGRAEERNAFRKMLN</sequence>
<dbReference type="OrthoDB" id="6493910at2759"/>
<dbReference type="InParanoid" id="A0A1V9X886"/>
<dbReference type="InterPro" id="IPR023262">
    <property type="entry name" value="AROS"/>
</dbReference>
<evidence type="ECO:0000313" key="2">
    <source>
        <dbReference type="Proteomes" id="UP000192247"/>
    </source>
</evidence>
<proteinExistence type="predicted"/>
<organism evidence="1 2">
    <name type="scientific">Tropilaelaps mercedesae</name>
    <dbReference type="NCBI Taxonomy" id="418985"/>
    <lineage>
        <taxon>Eukaryota</taxon>
        <taxon>Metazoa</taxon>
        <taxon>Ecdysozoa</taxon>
        <taxon>Arthropoda</taxon>
        <taxon>Chelicerata</taxon>
        <taxon>Arachnida</taxon>
        <taxon>Acari</taxon>
        <taxon>Parasitiformes</taxon>
        <taxon>Mesostigmata</taxon>
        <taxon>Gamasina</taxon>
        <taxon>Dermanyssoidea</taxon>
        <taxon>Laelapidae</taxon>
        <taxon>Tropilaelaps</taxon>
    </lineage>
</organism>
<reference evidence="1 2" key="1">
    <citation type="journal article" date="2017" name="Gigascience">
        <title>Draft genome of the honey bee ectoparasitic mite, Tropilaelaps mercedesae, is shaped by the parasitic life history.</title>
        <authorList>
            <person name="Dong X."/>
            <person name="Armstrong S.D."/>
            <person name="Xia D."/>
            <person name="Makepeace B.L."/>
            <person name="Darby A.C."/>
            <person name="Kadowaki T."/>
        </authorList>
    </citation>
    <scope>NUCLEOTIDE SEQUENCE [LARGE SCALE GENOMIC DNA]</scope>
    <source>
        <strain evidence="1">Wuxi-XJTLU</strain>
    </source>
</reference>
<dbReference type="AlphaFoldDB" id="A0A1V9X886"/>
<name>A0A1V9X886_9ACAR</name>
<comment type="caution">
    <text evidence="1">The sequence shown here is derived from an EMBL/GenBank/DDBJ whole genome shotgun (WGS) entry which is preliminary data.</text>
</comment>
<evidence type="ECO:0000313" key="1">
    <source>
        <dbReference type="EMBL" id="OQR69608.1"/>
    </source>
</evidence>
<keyword evidence="2" id="KW-1185">Reference proteome</keyword>
<dbReference type="EMBL" id="MNPL01020372">
    <property type="protein sequence ID" value="OQR69608.1"/>
    <property type="molecule type" value="Genomic_DNA"/>
</dbReference>